<dbReference type="Proteomes" id="UP000663861">
    <property type="component" value="Unassembled WGS sequence"/>
</dbReference>
<dbReference type="PANTHER" id="PTHR48108">
    <property type="entry name" value="CBS DOMAIN-CONTAINING PROTEIN CBSX2, CHLOROPLASTIC"/>
    <property type="match status" value="1"/>
</dbReference>
<evidence type="ECO:0000259" key="3">
    <source>
        <dbReference type="PROSITE" id="PS51371"/>
    </source>
</evidence>
<comment type="caution">
    <text evidence="4">The sequence shown here is derived from an EMBL/GenBank/DDBJ whole genome shotgun (WGS) entry which is preliminary data.</text>
</comment>
<evidence type="ECO:0000313" key="4">
    <source>
        <dbReference type="EMBL" id="CAE6481334.1"/>
    </source>
</evidence>
<sequence>MLVSDVSQLCTYKHVNSVLVVDDEEGLSGIFTPADIAFRVIAKGLNPRTTPVSKIMTRGPIVIHETASAAEALQVMIQHGFRELPVCNDEGDVVGLLDITKVFQKVIGLNDEINTHAMATKPYATFLSENSLSTVMGLRTRPMVINLDITVREAAKLMEENKAVAVCVTQSSQ</sequence>
<evidence type="ECO:0000313" key="5">
    <source>
        <dbReference type="Proteomes" id="UP000663861"/>
    </source>
</evidence>
<dbReference type="EMBL" id="CAJMWY010002087">
    <property type="protein sequence ID" value="CAE6481334.1"/>
    <property type="molecule type" value="Genomic_DNA"/>
</dbReference>
<accession>A0A8H3CD01</accession>
<protein>
    <recommendedName>
        <fullName evidence="3">CBS domain-containing protein</fullName>
    </recommendedName>
</protein>
<gene>
    <name evidence="4" type="ORF">RDB_LOCUS98889</name>
</gene>
<keyword evidence="1" id="KW-0677">Repeat</keyword>
<dbReference type="SMART" id="SM00116">
    <property type="entry name" value="CBS"/>
    <property type="match status" value="1"/>
</dbReference>
<dbReference type="AlphaFoldDB" id="A0A8H3CD01"/>
<dbReference type="PROSITE" id="PS51371">
    <property type="entry name" value="CBS"/>
    <property type="match status" value="1"/>
</dbReference>
<dbReference type="Pfam" id="PF00571">
    <property type="entry name" value="CBS"/>
    <property type="match status" value="1"/>
</dbReference>
<dbReference type="PANTHER" id="PTHR48108:SF26">
    <property type="entry name" value="CBS DOMAIN-CONTAINING PROTEIN DDB_G0289609"/>
    <property type="match status" value="1"/>
</dbReference>
<dbReference type="InterPro" id="IPR046342">
    <property type="entry name" value="CBS_dom_sf"/>
</dbReference>
<dbReference type="InterPro" id="IPR051462">
    <property type="entry name" value="CBS_domain-containing"/>
</dbReference>
<dbReference type="CDD" id="cd02205">
    <property type="entry name" value="CBS_pair_SF"/>
    <property type="match status" value="1"/>
</dbReference>
<evidence type="ECO:0000256" key="2">
    <source>
        <dbReference type="PROSITE-ProRule" id="PRU00703"/>
    </source>
</evidence>
<reference evidence="4" key="1">
    <citation type="submission" date="2021-01" db="EMBL/GenBank/DDBJ databases">
        <authorList>
            <person name="Kaushik A."/>
        </authorList>
    </citation>
    <scope>NUCLEOTIDE SEQUENCE</scope>
    <source>
        <strain evidence="4">AG4-RS23</strain>
    </source>
</reference>
<feature type="domain" description="CBS" evidence="3">
    <location>
        <begin position="56"/>
        <end position="112"/>
    </location>
</feature>
<dbReference type="InterPro" id="IPR000644">
    <property type="entry name" value="CBS_dom"/>
</dbReference>
<dbReference type="Gene3D" id="3.10.580.10">
    <property type="entry name" value="CBS-domain"/>
    <property type="match status" value="1"/>
</dbReference>
<dbReference type="SUPFAM" id="SSF54631">
    <property type="entry name" value="CBS-domain pair"/>
    <property type="match status" value="2"/>
</dbReference>
<proteinExistence type="predicted"/>
<name>A0A8H3CD01_9AGAM</name>
<organism evidence="4 5">
    <name type="scientific">Rhizoctonia solani</name>
    <dbReference type="NCBI Taxonomy" id="456999"/>
    <lineage>
        <taxon>Eukaryota</taxon>
        <taxon>Fungi</taxon>
        <taxon>Dikarya</taxon>
        <taxon>Basidiomycota</taxon>
        <taxon>Agaricomycotina</taxon>
        <taxon>Agaricomycetes</taxon>
        <taxon>Cantharellales</taxon>
        <taxon>Ceratobasidiaceae</taxon>
        <taxon>Rhizoctonia</taxon>
    </lineage>
</organism>
<evidence type="ECO:0000256" key="1">
    <source>
        <dbReference type="ARBA" id="ARBA00022737"/>
    </source>
</evidence>
<keyword evidence="2" id="KW-0129">CBS domain</keyword>